<organism evidence="9 10">
    <name type="scientific">Ranitomeya imitator</name>
    <name type="common">mimic poison frog</name>
    <dbReference type="NCBI Taxonomy" id="111125"/>
    <lineage>
        <taxon>Eukaryota</taxon>
        <taxon>Metazoa</taxon>
        <taxon>Chordata</taxon>
        <taxon>Craniata</taxon>
        <taxon>Vertebrata</taxon>
        <taxon>Euteleostomi</taxon>
        <taxon>Amphibia</taxon>
        <taxon>Batrachia</taxon>
        <taxon>Anura</taxon>
        <taxon>Neobatrachia</taxon>
        <taxon>Hyloidea</taxon>
        <taxon>Dendrobatidae</taxon>
        <taxon>Dendrobatinae</taxon>
        <taxon>Ranitomeya</taxon>
    </lineage>
</organism>
<evidence type="ECO:0000259" key="8">
    <source>
        <dbReference type="Pfam" id="PF20936"/>
    </source>
</evidence>
<dbReference type="PANTHER" id="PTHR15492:SF1">
    <property type="entry name" value="CYCLIN-D1-BINDING PROTEIN 1"/>
    <property type="match status" value="1"/>
</dbReference>
<name>A0ABN9L843_9NEOB</name>
<comment type="caution">
    <text evidence="9">The sequence shown here is derived from an EMBL/GenBank/DDBJ whole genome shotgun (WGS) entry which is preliminary data.</text>
</comment>
<keyword evidence="10" id="KW-1185">Reference proteome</keyword>
<gene>
    <name evidence="9" type="ORF">RIMI_LOCUS6414717</name>
</gene>
<dbReference type="Pfam" id="PF13324">
    <property type="entry name" value="GCIP_N"/>
    <property type="match status" value="1"/>
</dbReference>
<evidence type="ECO:0000256" key="3">
    <source>
        <dbReference type="ARBA" id="ARBA00008940"/>
    </source>
</evidence>
<dbReference type="Proteomes" id="UP001176940">
    <property type="component" value="Unassembled WGS sequence"/>
</dbReference>
<accession>A0ABN9L843</accession>
<evidence type="ECO:0000256" key="1">
    <source>
        <dbReference type="ARBA" id="ARBA00004123"/>
    </source>
</evidence>
<dbReference type="Gene3D" id="1.20.1410.10">
    <property type="entry name" value="I/LWEQ domain"/>
    <property type="match status" value="1"/>
</dbReference>
<sequence>MQSADGEPNESINHFNPQFFWKTLGYISVIKMHFGANLPAGRFGGRTAHVPAILQDGGAQGEDGRTDTGTPEQAFKATSQEATKISLAYSKPPVPSEEVSESTGTTLRKTVREAVADVIEGTMQLIEVILNARIQRYGHSCPARVHRSVWEACDHFSQIPKDNQAAVVVIVSGYLGVVKDALEEMEEALAGGEDPFSDVLDDDDTGARGNQDTYWSEADRRLIAPCLGLMKASKACLKKVLGTLKAHGKGKCDFVVKDGNQGKHR</sequence>
<keyword evidence="5" id="KW-0539">Nucleus</keyword>
<comment type="subcellular location">
    <subcellularLocation>
        <location evidence="2">Cytoplasm</location>
    </subcellularLocation>
    <subcellularLocation>
        <location evidence="1">Nucleus</location>
    </subcellularLocation>
</comment>
<dbReference type="PANTHER" id="PTHR15492">
    <property type="entry name" value="CYCLIN D1-BINDING PROTEIN 1"/>
    <property type="match status" value="1"/>
</dbReference>
<evidence type="ECO:0000259" key="7">
    <source>
        <dbReference type="Pfam" id="PF13324"/>
    </source>
</evidence>
<dbReference type="InterPro" id="IPR049318">
    <property type="entry name" value="GCIP_C"/>
</dbReference>
<dbReference type="Gene3D" id="1.20.1420.10">
    <property type="entry name" value="Talin, central domain"/>
    <property type="match status" value="2"/>
</dbReference>
<feature type="domain" description="Cyclin-D1-binding protein 1-like N-terminal" evidence="7">
    <location>
        <begin position="100"/>
        <end position="189"/>
    </location>
</feature>
<comment type="similarity">
    <text evidence="3">Belongs to the CCNDBP1 family.</text>
</comment>
<reference evidence="9" key="1">
    <citation type="submission" date="2023-07" db="EMBL/GenBank/DDBJ databases">
        <authorList>
            <person name="Stuckert A."/>
        </authorList>
    </citation>
    <scope>NUCLEOTIDE SEQUENCE</scope>
</reference>
<proteinExistence type="inferred from homology"/>
<evidence type="ECO:0000256" key="2">
    <source>
        <dbReference type="ARBA" id="ARBA00004496"/>
    </source>
</evidence>
<dbReference type="InterPro" id="IPR026907">
    <property type="entry name" value="GCIP-like"/>
</dbReference>
<evidence type="ECO:0000256" key="4">
    <source>
        <dbReference type="ARBA" id="ARBA00022490"/>
    </source>
</evidence>
<dbReference type="InterPro" id="IPR049317">
    <property type="entry name" value="GCIP-like_N"/>
</dbReference>
<protein>
    <submittedName>
        <fullName evidence="9">Uncharacterized protein</fullName>
    </submittedName>
</protein>
<evidence type="ECO:0000256" key="5">
    <source>
        <dbReference type="ARBA" id="ARBA00023242"/>
    </source>
</evidence>
<dbReference type="Pfam" id="PF20936">
    <property type="entry name" value="GCIP_C"/>
    <property type="match status" value="1"/>
</dbReference>
<evidence type="ECO:0000313" key="9">
    <source>
        <dbReference type="EMBL" id="CAJ0935705.1"/>
    </source>
</evidence>
<evidence type="ECO:0000313" key="10">
    <source>
        <dbReference type="Proteomes" id="UP001176940"/>
    </source>
</evidence>
<keyword evidence="4" id="KW-0963">Cytoplasm</keyword>
<keyword evidence="6" id="KW-0131">Cell cycle</keyword>
<feature type="domain" description="Cyclin-D1-binding protein 1-like C-terminal" evidence="8">
    <location>
        <begin position="200"/>
        <end position="251"/>
    </location>
</feature>
<evidence type="ECO:0000256" key="6">
    <source>
        <dbReference type="ARBA" id="ARBA00023306"/>
    </source>
</evidence>
<feature type="non-terminal residue" evidence="9">
    <location>
        <position position="265"/>
    </location>
</feature>
<dbReference type="EMBL" id="CAUEEQ010011527">
    <property type="protein sequence ID" value="CAJ0935705.1"/>
    <property type="molecule type" value="Genomic_DNA"/>
</dbReference>